<feature type="non-terminal residue" evidence="2">
    <location>
        <position position="599"/>
    </location>
</feature>
<dbReference type="Pfam" id="PF02738">
    <property type="entry name" value="MoCoBD_1"/>
    <property type="match status" value="1"/>
</dbReference>
<accession>A0A7V8NVE0</accession>
<gene>
    <name evidence="2" type="ORF">HRJ53_24060</name>
</gene>
<dbReference type="EMBL" id="JACDQQ010002323">
    <property type="protein sequence ID" value="MBA0088071.1"/>
    <property type="molecule type" value="Genomic_DNA"/>
</dbReference>
<name>A0A7V8NVE0_9BACT</name>
<dbReference type="InterPro" id="IPR008274">
    <property type="entry name" value="AldOxase/xan_DH_MoCoBD1"/>
</dbReference>
<dbReference type="Gene3D" id="3.90.1170.50">
    <property type="entry name" value="Aldehyde oxidase/xanthine dehydrogenase, a/b hammerhead"/>
    <property type="match status" value="2"/>
</dbReference>
<dbReference type="Gene3D" id="3.30.365.10">
    <property type="entry name" value="Aldehyde oxidase/xanthine dehydrogenase, molybdopterin binding domain"/>
    <property type="match status" value="4"/>
</dbReference>
<dbReference type="PANTHER" id="PTHR47495">
    <property type="entry name" value="ALDEHYDE DEHYDROGENASE"/>
    <property type="match status" value="1"/>
</dbReference>
<evidence type="ECO:0000259" key="1">
    <source>
        <dbReference type="SMART" id="SM01008"/>
    </source>
</evidence>
<protein>
    <submittedName>
        <fullName evidence="2">Xanthine dehydrogenase family protein molybdopterin-binding subunit</fullName>
    </submittedName>
</protein>
<reference evidence="2" key="1">
    <citation type="submission" date="2020-06" db="EMBL/GenBank/DDBJ databases">
        <title>Legume-microbial interactions unlock mineral nutrients during tropical forest succession.</title>
        <authorList>
            <person name="Epihov D.Z."/>
        </authorList>
    </citation>
    <scope>NUCLEOTIDE SEQUENCE [LARGE SCALE GENOMIC DNA]</scope>
    <source>
        <strain evidence="2">Pan2503</strain>
    </source>
</reference>
<dbReference type="InterPro" id="IPR052516">
    <property type="entry name" value="N-heterocyclic_Hydroxylase"/>
</dbReference>
<proteinExistence type="predicted"/>
<dbReference type="Proteomes" id="UP000567293">
    <property type="component" value="Unassembled WGS sequence"/>
</dbReference>
<dbReference type="InterPro" id="IPR046867">
    <property type="entry name" value="AldOxase/xan_DH_MoCoBD2"/>
</dbReference>
<dbReference type="Pfam" id="PF20256">
    <property type="entry name" value="MoCoBD_2"/>
    <property type="match status" value="1"/>
</dbReference>
<dbReference type="PANTHER" id="PTHR47495:SF1">
    <property type="entry name" value="BLL3820 PROTEIN"/>
    <property type="match status" value="1"/>
</dbReference>
<dbReference type="GO" id="GO:0016491">
    <property type="term" value="F:oxidoreductase activity"/>
    <property type="evidence" value="ECO:0007669"/>
    <property type="project" value="InterPro"/>
</dbReference>
<dbReference type="SUPFAM" id="SSF56003">
    <property type="entry name" value="Molybdenum cofactor-binding domain"/>
    <property type="match status" value="2"/>
</dbReference>
<dbReference type="AlphaFoldDB" id="A0A7V8NVE0"/>
<dbReference type="InterPro" id="IPR000674">
    <property type="entry name" value="Ald_Oxase/Xan_DH_a/b"/>
</dbReference>
<feature type="domain" description="Aldehyde oxidase/xanthine dehydrogenase a/b hammerhead" evidence="1">
    <location>
        <begin position="148"/>
        <end position="225"/>
    </location>
</feature>
<organism evidence="2 3">
    <name type="scientific">Candidatus Acidiferrum panamense</name>
    <dbReference type="NCBI Taxonomy" id="2741543"/>
    <lineage>
        <taxon>Bacteria</taxon>
        <taxon>Pseudomonadati</taxon>
        <taxon>Acidobacteriota</taxon>
        <taxon>Terriglobia</taxon>
        <taxon>Candidatus Acidiferrales</taxon>
        <taxon>Candidatus Acidiferrum</taxon>
    </lineage>
</organism>
<keyword evidence="3" id="KW-1185">Reference proteome</keyword>
<sequence>MTGFTGKAEMGQNIRTSISQTIADELRVPFASVRLLMGDTALTPFDAGTFGSRTTPTMTPQFRRVAEAARNLLIGVAAKEWNVAPEGLVAADARVTDPVSKRSLTYAELARGKALAQNLPAEDPITPATEWKIAGKPLPKVDGRAFVTGTHKYPSDIRLEGMLYGKVLRPPSFGAKLASYDDSAAKAISGVVVVRDGDFVGVAAPSAHEARQALDAIRTQWKEVPQVSSKEIFSYLKNSAEPSSNERLRREKGSVAAGLAAAAHRLEATYNVAYIAHAPLEPRAAVAQFADGKLTVWTGTQRPFANRDELASVFHMPESDVRVIVPDTGAAYGGKHTSDAAIEAARLARAAGKPVKVVWTREEEFTWAYFRPAGVIEVKGGIAADGKLTAWEFHNYHSGMSGIETPYDVANQLTQYHQVPLVLRSGSYRGLAATANHFARETHMDALARAAKLDPVEFRLRNLSDARMRAVLEAATKSFGWPRKKTQGGQGFGLACGAEKGSQVAACAEVAVDRASGDVRVVRVVEAFECGAIVNPDGLRNQVVGAIIQGLGGALFEAVEFENGRIKNPHFATYRVPRFRDVPVIEAVLLDRKDIPSAG</sequence>
<evidence type="ECO:0000313" key="2">
    <source>
        <dbReference type="EMBL" id="MBA0088071.1"/>
    </source>
</evidence>
<dbReference type="InterPro" id="IPR037165">
    <property type="entry name" value="AldOxase/xan_DH_Mopterin-bd_sf"/>
</dbReference>
<evidence type="ECO:0000313" key="3">
    <source>
        <dbReference type="Proteomes" id="UP000567293"/>
    </source>
</evidence>
<comment type="caution">
    <text evidence="2">The sequence shown here is derived from an EMBL/GenBank/DDBJ whole genome shotgun (WGS) entry which is preliminary data.</text>
</comment>
<dbReference type="SMART" id="SM01008">
    <property type="entry name" value="Ald_Xan_dh_C"/>
    <property type="match status" value="1"/>
</dbReference>